<dbReference type="AlphaFoldDB" id="A0A2A4EYL3"/>
<name>A0A2A4EYL3_9BURK</name>
<proteinExistence type="predicted"/>
<dbReference type="Proteomes" id="UP000218022">
    <property type="component" value="Unassembled WGS sequence"/>
</dbReference>
<dbReference type="EMBL" id="MTZV01000004">
    <property type="protein sequence ID" value="PCE25169.1"/>
    <property type="molecule type" value="Genomic_DNA"/>
</dbReference>
<sequence>MDVSDDRDGGGMREMCSAAWLAGPLLQGICQREWMGFRRASRAASRAVKRLCPARFDARWARNWCSGVCAASLRRGAHRNEAHVSHRWMAAVHRRRPVVHARASAYTGRPILDPRHFKENET</sequence>
<organism evidence="1 2">
    <name type="scientific">Paraburkholderia acidicola</name>
    <dbReference type="NCBI Taxonomy" id="1912599"/>
    <lineage>
        <taxon>Bacteria</taxon>
        <taxon>Pseudomonadati</taxon>
        <taxon>Pseudomonadota</taxon>
        <taxon>Betaproteobacteria</taxon>
        <taxon>Burkholderiales</taxon>
        <taxon>Burkholderiaceae</taxon>
        <taxon>Paraburkholderia</taxon>
    </lineage>
</organism>
<reference evidence="1 2" key="1">
    <citation type="submission" date="2017-01" db="EMBL/GenBank/DDBJ databases">
        <title>Whole-Genome Shotgun Sequencing of Two beta-Proteobacterial Species in Search of the Bulgecin Biosynthetic Cluster.</title>
        <authorList>
            <person name="Horsman M.E."/>
            <person name="Marous D.R."/>
            <person name="Li R."/>
            <person name="Oliver R.A."/>
            <person name="Byun B."/>
            <person name="Emrich S.J."/>
            <person name="Boggess B."/>
            <person name="Townsend C.A."/>
            <person name="Mobashery S."/>
        </authorList>
    </citation>
    <scope>NUCLEOTIDE SEQUENCE [LARGE SCALE GENOMIC DNA]</scope>
    <source>
        <strain evidence="1 2">ATCC 31363</strain>
    </source>
</reference>
<protein>
    <submittedName>
        <fullName evidence="1">Uncharacterized protein</fullName>
    </submittedName>
</protein>
<comment type="caution">
    <text evidence="1">The sequence shown here is derived from an EMBL/GenBank/DDBJ whole genome shotgun (WGS) entry which is preliminary data.</text>
</comment>
<accession>A0A2A4EYL3</accession>
<gene>
    <name evidence="1" type="ORF">BWP39_11630</name>
</gene>
<evidence type="ECO:0000313" key="2">
    <source>
        <dbReference type="Proteomes" id="UP000218022"/>
    </source>
</evidence>
<evidence type="ECO:0000313" key="1">
    <source>
        <dbReference type="EMBL" id="PCE25169.1"/>
    </source>
</evidence>